<dbReference type="InterPro" id="IPR039606">
    <property type="entry name" value="Phytol/farnesol_kinase"/>
</dbReference>
<keyword evidence="14" id="KW-0472">Membrane</keyword>
<evidence type="ECO:0000256" key="2">
    <source>
        <dbReference type="ARBA" id="ARBA00004229"/>
    </source>
</evidence>
<dbReference type="Gene3D" id="6.10.140.2220">
    <property type="match status" value="1"/>
</dbReference>
<dbReference type="PROSITE" id="PS50865">
    <property type="entry name" value="ZF_MYND_2"/>
    <property type="match status" value="1"/>
</dbReference>
<evidence type="ECO:0000256" key="5">
    <source>
        <dbReference type="ARBA" id="ARBA00022640"/>
    </source>
</evidence>
<gene>
    <name evidence="21" type="ORF">HGRIS_003357</name>
</gene>
<comment type="similarity">
    <text evidence="3">Belongs to the polyprenol kinase family.</text>
</comment>
<evidence type="ECO:0000256" key="18">
    <source>
        <dbReference type="PROSITE-ProRule" id="PRU00134"/>
    </source>
</evidence>
<keyword evidence="22" id="KW-1185">Reference proteome</keyword>
<feature type="domain" description="MYND-type" evidence="20">
    <location>
        <begin position="113"/>
        <end position="153"/>
    </location>
</feature>
<dbReference type="PANTHER" id="PTHR32523:SF8">
    <property type="entry name" value="DOLICHOL KINASE"/>
    <property type="match status" value="1"/>
</dbReference>
<keyword evidence="9 18" id="KW-0863">Zinc-finger</keyword>
<evidence type="ECO:0000259" key="20">
    <source>
        <dbReference type="PROSITE" id="PS50865"/>
    </source>
</evidence>
<dbReference type="EC" id="2.7.1.182" evidence="16"/>
<keyword evidence="12" id="KW-0809">Transit peptide</keyword>
<evidence type="ECO:0000256" key="13">
    <source>
        <dbReference type="ARBA" id="ARBA00022989"/>
    </source>
</evidence>
<dbReference type="SUPFAM" id="SSF144232">
    <property type="entry name" value="HIT/MYND zinc finger-like"/>
    <property type="match status" value="1"/>
</dbReference>
<evidence type="ECO:0000256" key="6">
    <source>
        <dbReference type="ARBA" id="ARBA00022679"/>
    </source>
</evidence>
<keyword evidence="6" id="KW-0808">Transferase</keyword>
<evidence type="ECO:0000256" key="15">
    <source>
        <dbReference type="ARBA" id="ARBA00024015"/>
    </source>
</evidence>
<evidence type="ECO:0000256" key="8">
    <source>
        <dbReference type="ARBA" id="ARBA00022723"/>
    </source>
</evidence>
<evidence type="ECO:0000313" key="22">
    <source>
        <dbReference type="Proteomes" id="UP001556367"/>
    </source>
</evidence>
<proteinExistence type="inferred from homology"/>
<comment type="pathway">
    <text evidence="15">Cofactor biosynthesis; tocopherol biosynthesis.</text>
</comment>
<dbReference type="EMBL" id="JASNQZ010000007">
    <property type="protein sequence ID" value="KAL0954366.1"/>
    <property type="molecule type" value="Genomic_DNA"/>
</dbReference>
<accession>A0ABR3JFL4</accession>
<feature type="region of interest" description="Disordered" evidence="19">
    <location>
        <begin position="1"/>
        <end position="28"/>
    </location>
</feature>
<comment type="caution">
    <text evidence="21">The sequence shown here is derived from an EMBL/GenBank/DDBJ whole genome shotgun (WGS) entry which is preliminary data.</text>
</comment>
<evidence type="ECO:0000256" key="11">
    <source>
        <dbReference type="ARBA" id="ARBA00022833"/>
    </source>
</evidence>
<evidence type="ECO:0000313" key="21">
    <source>
        <dbReference type="EMBL" id="KAL0954366.1"/>
    </source>
</evidence>
<evidence type="ECO:0000256" key="4">
    <source>
        <dbReference type="ARBA" id="ARBA00022528"/>
    </source>
</evidence>
<dbReference type="Pfam" id="PF01753">
    <property type="entry name" value="zf-MYND"/>
    <property type="match status" value="1"/>
</dbReference>
<evidence type="ECO:0000256" key="16">
    <source>
        <dbReference type="ARBA" id="ARBA00039024"/>
    </source>
</evidence>
<evidence type="ECO:0000256" key="7">
    <source>
        <dbReference type="ARBA" id="ARBA00022692"/>
    </source>
</evidence>
<comment type="subcellular location">
    <subcellularLocation>
        <location evidence="1">Membrane</location>
        <topology evidence="1">Multi-pass membrane protein</topology>
    </subcellularLocation>
    <subcellularLocation>
        <location evidence="2">Plastid</location>
        <location evidence="2">Chloroplast</location>
    </subcellularLocation>
</comment>
<keyword evidence="7" id="KW-0812">Transmembrane</keyword>
<evidence type="ECO:0000256" key="9">
    <source>
        <dbReference type="ARBA" id="ARBA00022771"/>
    </source>
</evidence>
<reference evidence="22" key="1">
    <citation type="submission" date="2024-06" db="EMBL/GenBank/DDBJ databases">
        <title>Multi-omics analyses provide insights into the biosynthesis of the anticancer antibiotic pleurotin in Hohenbuehelia grisea.</title>
        <authorList>
            <person name="Weaver J.A."/>
            <person name="Alberti F."/>
        </authorList>
    </citation>
    <scope>NUCLEOTIDE SEQUENCE [LARGE SCALE GENOMIC DNA]</scope>
    <source>
        <strain evidence="22">T-177</strain>
    </source>
</reference>
<evidence type="ECO:0000256" key="17">
    <source>
        <dbReference type="ARBA" id="ARBA00048889"/>
    </source>
</evidence>
<keyword evidence="13" id="KW-1133">Transmembrane helix</keyword>
<keyword evidence="11" id="KW-0862">Zinc</keyword>
<evidence type="ECO:0000256" key="19">
    <source>
        <dbReference type="SAM" id="MobiDB-lite"/>
    </source>
</evidence>
<keyword evidence="5" id="KW-0934">Plastid</keyword>
<evidence type="ECO:0000256" key="10">
    <source>
        <dbReference type="ARBA" id="ARBA00022777"/>
    </source>
</evidence>
<dbReference type="PANTHER" id="PTHR32523">
    <property type="entry name" value="PHYTOL KINASE 1, CHLOROPLASTIC"/>
    <property type="match status" value="1"/>
</dbReference>
<name>A0ABR3JFL4_9AGAR</name>
<keyword evidence="10" id="KW-0418">Kinase</keyword>
<organism evidence="21 22">
    <name type="scientific">Hohenbuehelia grisea</name>
    <dbReference type="NCBI Taxonomy" id="104357"/>
    <lineage>
        <taxon>Eukaryota</taxon>
        <taxon>Fungi</taxon>
        <taxon>Dikarya</taxon>
        <taxon>Basidiomycota</taxon>
        <taxon>Agaricomycotina</taxon>
        <taxon>Agaricomycetes</taxon>
        <taxon>Agaricomycetidae</taxon>
        <taxon>Agaricales</taxon>
        <taxon>Pleurotineae</taxon>
        <taxon>Pleurotaceae</taxon>
        <taxon>Hohenbuehelia</taxon>
    </lineage>
</organism>
<keyword evidence="4" id="KW-0150">Chloroplast</keyword>
<dbReference type="InterPro" id="IPR002893">
    <property type="entry name" value="Znf_MYND"/>
</dbReference>
<keyword evidence="8" id="KW-0479">Metal-binding</keyword>
<dbReference type="Proteomes" id="UP001556367">
    <property type="component" value="Unassembled WGS sequence"/>
</dbReference>
<comment type="catalytic activity">
    <reaction evidence="17">
        <text>phytol + CTP = phytyl phosphate + CDP + H(+)</text>
        <dbReference type="Rhea" id="RHEA:38055"/>
        <dbReference type="ChEBI" id="CHEBI:15378"/>
        <dbReference type="ChEBI" id="CHEBI:17327"/>
        <dbReference type="ChEBI" id="CHEBI:37563"/>
        <dbReference type="ChEBI" id="CHEBI:58069"/>
        <dbReference type="ChEBI" id="CHEBI:75483"/>
        <dbReference type="EC" id="2.7.1.182"/>
    </reaction>
</comment>
<protein>
    <recommendedName>
        <fullName evidence="16">phytol kinase</fullName>
        <ecNumber evidence="16">2.7.1.182</ecNumber>
    </recommendedName>
</protein>
<dbReference type="PROSITE" id="PS01360">
    <property type="entry name" value="ZF_MYND_1"/>
    <property type="match status" value="1"/>
</dbReference>
<sequence>MDKASYADKQKKKREVLETPNYKDFGKPPSLFDPANFDLEATALRLSDALSSHNSVRTGAKQFSMPFHPDAIGNEHATKFLKRGQKITRDFQPGGYWQETTSTTKDKRRETVCASCGKPGGNELKTCSGCRQIFYCSPEHQKEHWKASHKEQCSRKYLKKN</sequence>
<evidence type="ECO:0000256" key="1">
    <source>
        <dbReference type="ARBA" id="ARBA00004141"/>
    </source>
</evidence>
<evidence type="ECO:0000256" key="3">
    <source>
        <dbReference type="ARBA" id="ARBA00010794"/>
    </source>
</evidence>
<evidence type="ECO:0000256" key="14">
    <source>
        <dbReference type="ARBA" id="ARBA00023136"/>
    </source>
</evidence>
<evidence type="ECO:0000256" key="12">
    <source>
        <dbReference type="ARBA" id="ARBA00022946"/>
    </source>
</evidence>